<gene>
    <name evidence="2" type="ORF">GGQ89_003534</name>
</gene>
<evidence type="ECO:0000313" key="2">
    <source>
        <dbReference type="EMBL" id="MBB4611288.1"/>
    </source>
</evidence>
<evidence type="ECO:0000259" key="1">
    <source>
        <dbReference type="Pfam" id="PF04471"/>
    </source>
</evidence>
<dbReference type="EMBL" id="JACHNX010000023">
    <property type="protein sequence ID" value="MBB4611288.1"/>
    <property type="molecule type" value="Genomic_DNA"/>
</dbReference>
<keyword evidence="3" id="KW-1185">Reference proteome</keyword>
<evidence type="ECO:0000313" key="3">
    <source>
        <dbReference type="Proteomes" id="UP000584663"/>
    </source>
</evidence>
<dbReference type="Proteomes" id="UP000584663">
    <property type="component" value="Unassembled WGS sequence"/>
</dbReference>
<organism evidence="2 3">
    <name type="scientific">Sphingomonas yabuuchiae</name>
    <dbReference type="NCBI Taxonomy" id="172044"/>
    <lineage>
        <taxon>Bacteria</taxon>
        <taxon>Pseudomonadati</taxon>
        <taxon>Pseudomonadota</taxon>
        <taxon>Alphaproteobacteria</taxon>
        <taxon>Sphingomonadales</taxon>
        <taxon>Sphingomonadaceae</taxon>
        <taxon>Sphingomonas</taxon>
    </lineage>
</organism>
<name>A0ABR6KDY4_9SPHN</name>
<dbReference type="InterPro" id="IPR011856">
    <property type="entry name" value="tRNA_endonuc-like_dom_sf"/>
</dbReference>
<sequence>MLDFSDSSFADFFASELKADIDDPKYAVNGSSKGKRLRYFLQTCDDATAVRVLEALWEHRSEYLLRSGSADSVPNAETRYQSLITRLSCGAEPMRGTSGPRSIPVDREEIAKIKSELLAVTALAPHARGYAFEGFLKGLFDASGLAAQEPFRLRGEQIDGSFQLASEIYLLEAKWHGQPMGVAELHTFHGKIEQKAAWTRGLFVSNSGFTEVGLAAFGRGKRVICMDGLDLYEMLDREIPLNHVLERKVRRAAETGSPFIRVRDLFPQ</sequence>
<dbReference type="RefSeq" id="WP_184106615.1">
    <property type="nucleotide sequence ID" value="NZ_JACHNX010000023.1"/>
</dbReference>
<dbReference type="InterPro" id="IPR011335">
    <property type="entry name" value="Restrct_endonuc-II-like"/>
</dbReference>
<accession>A0ABR6KDY4</accession>
<protein>
    <recommendedName>
        <fullName evidence="1">Restriction endonuclease type IV Mrr domain-containing protein</fullName>
    </recommendedName>
</protein>
<dbReference type="InterPro" id="IPR007560">
    <property type="entry name" value="Restrct_endonuc_IV_Mrr"/>
</dbReference>
<dbReference type="Pfam" id="PF04471">
    <property type="entry name" value="Mrr_cat"/>
    <property type="match status" value="1"/>
</dbReference>
<reference evidence="2 3" key="1">
    <citation type="submission" date="2020-08" db="EMBL/GenBank/DDBJ databases">
        <title>Genomic Encyclopedia of Type Strains, Phase IV (KMG-IV): sequencing the most valuable type-strain genomes for metagenomic binning, comparative biology and taxonomic classification.</title>
        <authorList>
            <person name="Goeker M."/>
        </authorList>
    </citation>
    <scope>NUCLEOTIDE SEQUENCE [LARGE SCALE GENOMIC DNA]</scope>
    <source>
        <strain evidence="2 3">DSM 14562</strain>
    </source>
</reference>
<proteinExistence type="predicted"/>
<comment type="caution">
    <text evidence="2">The sequence shown here is derived from an EMBL/GenBank/DDBJ whole genome shotgun (WGS) entry which is preliminary data.</text>
</comment>
<dbReference type="SUPFAM" id="SSF52980">
    <property type="entry name" value="Restriction endonuclease-like"/>
    <property type="match status" value="1"/>
</dbReference>
<dbReference type="Gene3D" id="3.40.1350.10">
    <property type="match status" value="1"/>
</dbReference>
<feature type="domain" description="Restriction endonuclease type IV Mrr" evidence="1">
    <location>
        <begin position="129"/>
        <end position="235"/>
    </location>
</feature>